<organism evidence="2 3">
    <name type="scientific">Chryseosolibacter indicus</name>
    <dbReference type="NCBI Taxonomy" id="2782351"/>
    <lineage>
        <taxon>Bacteria</taxon>
        <taxon>Pseudomonadati</taxon>
        <taxon>Bacteroidota</taxon>
        <taxon>Cytophagia</taxon>
        <taxon>Cytophagales</taxon>
        <taxon>Chryseotaleaceae</taxon>
        <taxon>Chryseosolibacter</taxon>
    </lineage>
</organism>
<accession>A0ABS5VR67</accession>
<feature type="signal peptide" evidence="1">
    <location>
        <begin position="1"/>
        <end position="25"/>
    </location>
</feature>
<evidence type="ECO:0000256" key="1">
    <source>
        <dbReference type="SAM" id="SignalP"/>
    </source>
</evidence>
<gene>
    <name evidence="2" type="ORF">KK060_10170</name>
</gene>
<evidence type="ECO:0000313" key="3">
    <source>
        <dbReference type="Proteomes" id="UP000772618"/>
    </source>
</evidence>
<proteinExistence type="predicted"/>
<evidence type="ECO:0000313" key="2">
    <source>
        <dbReference type="EMBL" id="MBT1703646.1"/>
    </source>
</evidence>
<protein>
    <recommendedName>
        <fullName evidence="4">Cytochrome c domain-containing protein</fullName>
    </recommendedName>
</protein>
<reference evidence="2 3" key="1">
    <citation type="submission" date="2021-05" db="EMBL/GenBank/DDBJ databases">
        <title>A Polyphasic approach of four new species of the genus Ohtaekwangia: Ohtaekwangia histidinii sp. nov., Ohtaekwangia cretensis sp. nov., Ohtaekwangia indiensis sp. nov., Ohtaekwangia reichenbachii sp. nov. from diverse environment.</title>
        <authorList>
            <person name="Octaviana S."/>
        </authorList>
    </citation>
    <scope>NUCLEOTIDE SEQUENCE [LARGE SCALE GENOMIC DNA]</scope>
    <source>
        <strain evidence="2 3">PWU20</strain>
    </source>
</reference>
<sequence length="121" mass="13021">MQRLKISITAAIVVLVILTAGSCSNDDLEKMEDKTCSDEISYASDVNTIVQTKCAVSGCHNGSLGPQRDWTNFGTFQSRAQAVKQSVVTRQMPPAGSPVGQLTDDQIQTISCWVDQGAKNN</sequence>
<dbReference type="RefSeq" id="WP_254153609.1">
    <property type="nucleotide sequence ID" value="NZ_JAHESD010000018.1"/>
</dbReference>
<keyword evidence="1" id="KW-0732">Signal</keyword>
<dbReference type="EMBL" id="JAHESD010000018">
    <property type="protein sequence ID" value="MBT1703646.1"/>
    <property type="molecule type" value="Genomic_DNA"/>
</dbReference>
<dbReference type="PROSITE" id="PS51257">
    <property type="entry name" value="PROKAR_LIPOPROTEIN"/>
    <property type="match status" value="1"/>
</dbReference>
<dbReference type="Proteomes" id="UP000772618">
    <property type="component" value="Unassembled WGS sequence"/>
</dbReference>
<feature type="chain" id="PRO_5046937455" description="Cytochrome c domain-containing protein" evidence="1">
    <location>
        <begin position="26"/>
        <end position="121"/>
    </location>
</feature>
<keyword evidence="3" id="KW-1185">Reference proteome</keyword>
<name>A0ABS5VR67_9BACT</name>
<evidence type="ECO:0008006" key="4">
    <source>
        <dbReference type="Google" id="ProtNLM"/>
    </source>
</evidence>
<comment type="caution">
    <text evidence="2">The sequence shown here is derived from an EMBL/GenBank/DDBJ whole genome shotgun (WGS) entry which is preliminary data.</text>
</comment>